<organism evidence="1 2">
    <name type="scientific">Neophaeococcomyces mojaviensis</name>
    <dbReference type="NCBI Taxonomy" id="3383035"/>
    <lineage>
        <taxon>Eukaryota</taxon>
        <taxon>Fungi</taxon>
        <taxon>Dikarya</taxon>
        <taxon>Ascomycota</taxon>
        <taxon>Pezizomycotina</taxon>
        <taxon>Eurotiomycetes</taxon>
        <taxon>Chaetothyriomycetidae</taxon>
        <taxon>Chaetothyriales</taxon>
        <taxon>Chaetothyriales incertae sedis</taxon>
        <taxon>Neophaeococcomyces</taxon>
    </lineage>
</organism>
<reference evidence="1" key="1">
    <citation type="submission" date="2022-10" db="EMBL/GenBank/DDBJ databases">
        <title>Culturing micro-colonial fungi from biological soil crusts in the Mojave desert and describing Neophaeococcomyces mojavensis, and introducing the new genera and species Taxawa tesnikishii.</title>
        <authorList>
            <person name="Kurbessoian T."/>
            <person name="Stajich J.E."/>
        </authorList>
    </citation>
    <scope>NUCLEOTIDE SEQUENCE</scope>
    <source>
        <strain evidence="1">JES_112</strain>
    </source>
</reference>
<comment type="caution">
    <text evidence="1">The sequence shown here is derived from an EMBL/GenBank/DDBJ whole genome shotgun (WGS) entry which is preliminary data.</text>
</comment>
<sequence length="327" mass="37664">MSRYPDSSPPREDEELDMSSAYSLASTAHDLVIEHGRRYANYRYGSSPFPQGDKIAEQNEIDLFNLIFTVYRGRLFLAPIEEPRNVLDVRCGQGGLWVKTMADKYPEAQVSGMDVTMPETEGHPNLEFFLQNFNDEWILNEVLQAHGKFDFIFAKSIFGLSQDYSLLYQRCFENLAPGGYFEQCEFVPYPSCDDGHCRENSIVPQIACLIPDLQRTFNTNFNIGIEMKKLVEKAGFVDVEERRTRMPWSPWPPAGTYENEVGRLFQKFYETGLQGWLLAPLCKFYNFKPEQVNTMCEAAIIENRENDQHFHSDCITIIARKPLDAPN</sequence>
<name>A0ACC3AKH5_9EURO</name>
<protein>
    <submittedName>
        <fullName evidence="1">Uncharacterized protein</fullName>
    </submittedName>
</protein>
<dbReference type="Proteomes" id="UP001172386">
    <property type="component" value="Unassembled WGS sequence"/>
</dbReference>
<evidence type="ECO:0000313" key="1">
    <source>
        <dbReference type="EMBL" id="KAJ9664155.1"/>
    </source>
</evidence>
<gene>
    <name evidence="1" type="ORF">H2198_000373</name>
</gene>
<evidence type="ECO:0000313" key="2">
    <source>
        <dbReference type="Proteomes" id="UP001172386"/>
    </source>
</evidence>
<proteinExistence type="predicted"/>
<dbReference type="EMBL" id="JAPDRQ010000004">
    <property type="protein sequence ID" value="KAJ9664155.1"/>
    <property type="molecule type" value="Genomic_DNA"/>
</dbReference>
<keyword evidence="2" id="KW-1185">Reference proteome</keyword>
<accession>A0ACC3AKH5</accession>